<dbReference type="PANTHER" id="PTHR42738">
    <property type="entry name" value="HYDROXYMETHYLGLUTARYL-COA LYASE"/>
    <property type="match status" value="1"/>
</dbReference>
<reference evidence="5 6" key="1">
    <citation type="submission" date="2018-05" db="EMBL/GenBank/DDBJ databases">
        <title>Genomic Encyclopedia of Type Strains, Phase IV (KMG-IV): sequencing the most valuable type-strain genomes for metagenomic binning, comparative biology and taxonomic classification.</title>
        <authorList>
            <person name="Goeker M."/>
        </authorList>
    </citation>
    <scope>NUCLEOTIDE SEQUENCE [LARGE SCALE GENOMIC DNA]</scope>
    <source>
        <strain evidence="5 6">DSM 103371</strain>
    </source>
</reference>
<evidence type="ECO:0000256" key="3">
    <source>
        <dbReference type="ARBA" id="ARBA00023239"/>
    </source>
</evidence>
<dbReference type="InterPro" id="IPR000891">
    <property type="entry name" value="PYR_CT"/>
</dbReference>
<sequence>MSDLPKAVHIMEVGPRDGLQIEAKILTIAERKELVEALAEAGLTEIEVGSFVSPKAVPQMADTAALLGTLQRRPGVAYRALWLNSRGLNQAIAAGTVDIEGWIHLAASEAFVKRNTNRDIEETFAQAADWIDLYKAIGVAPDCVSIMAAFGCNFEGEVPVKRVVEMVARSRNLLADHGVNLRKLALADTMGWASPRHVTFLIGTLRSRWPELELKLHLHDTRGLAMANALAALQMGLREFDASIAGLGGCPFAGNKGAAGNICTEDFAFMCLETGIETSVDLDALVSVARLAERLVGHPSAGKLIRGGTLSEYRG</sequence>
<proteinExistence type="inferred from homology"/>
<dbReference type="SUPFAM" id="SSF51569">
    <property type="entry name" value="Aldolase"/>
    <property type="match status" value="1"/>
</dbReference>
<keyword evidence="6" id="KW-1185">Reference proteome</keyword>
<dbReference type="EMBL" id="QGGV01000013">
    <property type="protein sequence ID" value="PWK53602.1"/>
    <property type="molecule type" value="Genomic_DNA"/>
</dbReference>
<accession>A0A316FYY5</accession>
<dbReference type="Proteomes" id="UP000245390">
    <property type="component" value="Unassembled WGS sequence"/>
</dbReference>
<keyword evidence="3 5" id="KW-0456">Lyase</keyword>
<dbReference type="PANTHER" id="PTHR42738:SF7">
    <property type="entry name" value="HYDROXYMETHYLGLUTARYL-COA LYASE"/>
    <property type="match status" value="1"/>
</dbReference>
<dbReference type="CDD" id="cd07938">
    <property type="entry name" value="DRE_TIM_HMGL"/>
    <property type="match status" value="1"/>
</dbReference>
<evidence type="ECO:0000313" key="5">
    <source>
        <dbReference type="EMBL" id="PWK53602.1"/>
    </source>
</evidence>
<dbReference type="PROSITE" id="PS50991">
    <property type="entry name" value="PYR_CT"/>
    <property type="match status" value="1"/>
</dbReference>
<comment type="similarity">
    <text evidence="1">Belongs to the HMG-CoA lyase family.</text>
</comment>
<evidence type="ECO:0000256" key="2">
    <source>
        <dbReference type="ARBA" id="ARBA00022723"/>
    </source>
</evidence>
<dbReference type="Gene3D" id="3.20.20.70">
    <property type="entry name" value="Aldolase class I"/>
    <property type="match status" value="1"/>
</dbReference>
<dbReference type="NCBIfam" id="NF004283">
    <property type="entry name" value="PRK05692.1"/>
    <property type="match status" value="1"/>
</dbReference>
<dbReference type="GO" id="GO:0046951">
    <property type="term" value="P:ketone body biosynthetic process"/>
    <property type="evidence" value="ECO:0007669"/>
    <property type="project" value="TreeGrafter"/>
</dbReference>
<dbReference type="GO" id="GO:0006552">
    <property type="term" value="P:L-leucine catabolic process"/>
    <property type="evidence" value="ECO:0007669"/>
    <property type="project" value="TreeGrafter"/>
</dbReference>
<dbReference type="GO" id="GO:0046872">
    <property type="term" value="F:metal ion binding"/>
    <property type="evidence" value="ECO:0007669"/>
    <property type="project" value="UniProtKB-KW"/>
</dbReference>
<keyword evidence="2" id="KW-0479">Metal-binding</keyword>
<name>A0A316FYY5_9RHOB</name>
<evidence type="ECO:0000256" key="1">
    <source>
        <dbReference type="ARBA" id="ARBA00009405"/>
    </source>
</evidence>
<dbReference type="OrthoDB" id="9784013at2"/>
<dbReference type="InterPro" id="IPR043594">
    <property type="entry name" value="HMGL"/>
</dbReference>
<dbReference type="InterPro" id="IPR013785">
    <property type="entry name" value="Aldolase_TIM"/>
</dbReference>
<dbReference type="KEGG" id="salo:EF888_15015"/>
<organism evidence="5 6">
    <name type="scientific">Silicimonas algicola</name>
    <dbReference type="NCBI Taxonomy" id="1826607"/>
    <lineage>
        <taxon>Bacteria</taxon>
        <taxon>Pseudomonadati</taxon>
        <taxon>Pseudomonadota</taxon>
        <taxon>Alphaproteobacteria</taxon>
        <taxon>Rhodobacterales</taxon>
        <taxon>Paracoccaceae</taxon>
    </lineage>
</organism>
<feature type="domain" description="Pyruvate carboxyltransferase" evidence="4">
    <location>
        <begin position="8"/>
        <end position="286"/>
    </location>
</feature>
<evidence type="ECO:0000313" key="6">
    <source>
        <dbReference type="Proteomes" id="UP000245390"/>
    </source>
</evidence>
<dbReference type="Pfam" id="PF00682">
    <property type="entry name" value="HMGL-like"/>
    <property type="match status" value="1"/>
</dbReference>
<evidence type="ECO:0000259" key="4">
    <source>
        <dbReference type="PROSITE" id="PS50991"/>
    </source>
</evidence>
<gene>
    <name evidence="5" type="ORF">C8D95_113127</name>
</gene>
<protein>
    <submittedName>
        <fullName evidence="5">Hydroxymethylglutaryl-CoA lyase</fullName>
    </submittedName>
</protein>
<dbReference type="GO" id="GO:0004419">
    <property type="term" value="F:hydroxymethylglutaryl-CoA lyase activity"/>
    <property type="evidence" value="ECO:0007669"/>
    <property type="project" value="TreeGrafter"/>
</dbReference>
<dbReference type="AlphaFoldDB" id="A0A316FYY5"/>
<comment type="caution">
    <text evidence="5">The sequence shown here is derived from an EMBL/GenBank/DDBJ whole genome shotgun (WGS) entry which is preliminary data.</text>
</comment>
<dbReference type="RefSeq" id="WP_109761056.1">
    <property type="nucleotide sequence ID" value="NZ_CP034588.1"/>
</dbReference>